<accession>U5EM05</accession>
<evidence type="ECO:0000256" key="1">
    <source>
        <dbReference type="SAM" id="MobiDB-lite"/>
    </source>
</evidence>
<feature type="region of interest" description="Disordered" evidence="1">
    <location>
        <begin position="190"/>
        <end position="253"/>
    </location>
</feature>
<feature type="non-terminal residue" evidence="2">
    <location>
        <position position="1"/>
    </location>
</feature>
<feature type="compositionally biased region" description="Polar residues" evidence="1">
    <location>
        <begin position="295"/>
        <end position="307"/>
    </location>
</feature>
<reference evidence="2" key="1">
    <citation type="journal article" date="2014" name="Insect Biochem. Mol. Biol.">
        <title>An insight into the sialome of the frog biting fly, Corethrella appendiculata.</title>
        <authorList>
            <person name="Ribeiro J.M.C."/>
            <person name="Chagas A.C."/>
            <person name="Pham V.M."/>
            <person name="Lounibos L.P."/>
            <person name="Calvo E."/>
        </authorList>
    </citation>
    <scope>NUCLEOTIDE SEQUENCE</scope>
    <source>
        <tissue evidence="2">Salivary glands</tissue>
    </source>
</reference>
<feature type="region of interest" description="Disordered" evidence="1">
    <location>
        <begin position="576"/>
        <end position="643"/>
    </location>
</feature>
<feature type="region of interest" description="Disordered" evidence="1">
    <location>
        <begin position="295"/>
        <end position="339"/>
    </location>
</feature>
<feature type="compositionally biased region" description="Polar residues" evidence="1">
    <location>
        <begin position="190"/>
        <end position="205"/>
    </location>
</feature>
<protein>
    <submittedName>
        <fullName evidence="2">Putative mediator of rna polymerase ii transcription subunit 26</fullName>
    </submittedName>
</protein>
<feature type="region of interest" description="Disordered" evidence="1">
    <location>
        <begin position="424"/>
        <end position="460"/>
    </location>
</feature>
<evidence type="ECO:0000313" key="2">
    <source>
        <dbReference type="EMBL" id="JAB55194.1"/>
    </source>
</evidence>
<name>U5EM05_9DIPT</name>
<proteinExistence type="evidence at transcript level"/>
<dbReference type="EMBL" id="GANO01004677">
    <property type="protein sequence ID" value="JAB55194.1"/>
    <property type="molecule type" value="mRNA"/>
</dbReference>
<feature type="compositionally biased region" description="Low complexity" evidence="1">
    <location>
        <begin position="595"/>
        <end position="607"/>
    </location>
</feature>
<feature type="compositionally biased region" description="Basic and acidic residues" evidence="1">
    <location>
        <begin position="441"/>
        <end position="453"/>
    </location>
</feature>
<organism evidence="2">
    <name type="scientific">Corethrella appendiculata</name>
    <dbReference type="NCBI Taxonomy" id="1370023"/>
    <lineage>
        <taxon>Eukaryota</taxon>
        <taxon>Metazoa</taxon>
        <taxon>Ecdysozoa</taxon>
        <taxon>Arthropoda</taxon>
        <taxon>Hexapoda</taxon>
        <taxon>Insecta</taxon>
        <taxon>Pterygota</taxon>
        <taxon>Neoptera</taxon>
        <taxon>Endopterygota</taxon>
        <taxon>Diptera</taxon>
        <taxon>Nematocera</taxon>
        <taxon>Culicoidea</taxon>
        <taxon>Chaoboridae</taxon>
        <taxon>Corethrella</taxon>
    </lineage>
</organism>
<feature type="compositionally biased region" description="Basic and acidic residues" evidence="1">
    <location>
        <begin position="329"/>
        <end position="339"/>
    </location>
</feature>
<dbReference type="AlphaFoldDB" id="U5EM05"/>
<feature type="compositionally biased region" description="Low complexity" evidence="1">
    <location>
        <begin position="632"/>
        <end position="643"/>
    </location>
</feature>
<feature type="compositionally biased region" description="Polar residues" evidence="1">
    <location>
        <begin position="428"/>
        <end position="440"/>
    </location>
</feature>
<feature type="region of interest" description="Disordered" evidence="1">
    <location>
        <begin position="488"/>
        <end position="512"/>
    </location>
</feature>
<sequence>TGRQQTTGQQTVFDYPEHLNPFYEDDNHKRLRFWNLGSLRLGSKSKSQRSNSLGLAGIRELWEFKTFRLRRKKSSTLGINKTSESPPPLRHHYMSDYNGNYNTIDSGTNFRHTVSVGIGGSNANGTLNNNFDRNATYRTSLQDTSRNRNNDTIGFHRNDRYRSTVQNGYATYSGRATTPTMRSKYITNYGMTPGSSQSSLRSTNPFEEDDYEDDSRSIVSNIENGAIRRPYRKKRRAPPPPITVPKTTDETDEQKTIDSLNVVLRIDEIKEESPENQQNEITNLAAEIESFVRTTTIEDNNNTTSAPESPKSNEDIVKIKVKKNSPPPKEPRKEKSKTPEIIVRNEHSEIITTTAEVNSIPQTLTTFKQSPSETPISKEVEFILESTPLPTAPTASESREDENIDSKVIKTENYEFKVKLVPLRDDQPTSTNGDSASSSFKEIEKIERRDEVKPGTSLQRRRSVKDIIESINKSQSLLKVNKESSATVLGTSSAGATNKTSPDLNKSNESISRNIRELNESEKEIQRLLHEMNYTTNSLNNQIADAGDYRYSYYDNLPDIVENLDNANIMFDKCATRSTRSKKTPTKSLGLEYDNNNNNNKENNYNNGKSQTIEWNPLPKPRRTKQFPIDANLNNNNNNSKEN</sequence>